<dbReference type="InterPro" id="IPR019285">
    <property type="entry name" value="DUF2336"/>
</dbReference>
<dbReference type="Pfam" id="PF10098">
    <property type="entry name" value="DUF2336"/>
    <property type="match status" value="1"/>
</dbReference>
<organism evidence="1 2">
    <name type="scientific">Siccirubricoccus soli</name>
    <dbReference type="NCBI Taxonomy" id="2899147"/>
    <lineage>
        <taxon>Bacteria</taxon>
        <taxon>Pseudomonadati</taxon>
        <taxon>Pseudomonadota</taxon>
        <taxon>Alphaproteobacteria</taxon>
        <taxon>Acetobacterales</taxon>
        <taxon>Roseomonadaceae</taxon>
        <taxon>Siccirubricoccus</taxon>
    </lineage>
</organism>
<dbReference type="Gene3D" id="1.25.10.10">
    <property type="entry name" value="Leucine-rich Repeat Variant"/>
    <property type="match status" value="1"/>
</dbReference>
<gene>
    <name evidence="1" type="ORF">JYK14_17220</name>
</gene>
<dbReference type="EMBL" id="JAFIRR010000108">
    <property type="protein sequence ID" value="MCO6417890.1"/>
    <property type="molecule type" value="Genomic_DNA"/>
</dbReference>
<keyword evidence="2" id="KW-1185">Reference proteome</keyword>
<protein>
    <submittedName>
        <fullName evidence="1">DUF2336 domain-containing protein</fullName>
    </submittedName>
</protein>
<name>A0ABT1D7H4_9PROT</name>
<dbReference type="Proteomes" id="UP001523392">
    <property type="component" value="Unassembled WGS sequence"/>
</dbReference>
<evidence type="ECO:0000313" key="2">
    <source>
        <dbReference type="Proteomes" id="UP001523392"/>
    </source>
</evidence>
<comment type="caution">
    <text evidence="1">The sequence shown here is derived from an EMBL/GenBank/DDBJ whole genome shotgun (WGS) entry which is preliminary data.</text>
</comment>
<proteinExistence type="predicted"/>
<reference evidence="1 2" key="1">
    <citation type="submission" date="2021-12" db="EMBL/GenBank/DDBJ databases">
        <title>Siccirubricoccus leaddurans sp. nov., a high concentration Zn2+ tolerance bacterium.</title>
        <authorList>
            <person name="Cao Y."/>
        </authorList>
    </citation>
    <scope>NUCLEOTIDE SEQUENCE [LARGE SCALE GENOMIC DNA]</scope>
    <source>
        <strain evidence="1 2">KC 17139</strain>
    </source>
</reference>
<sequence>MSSTQSPPAVSDSAKRIAAAGSEAERVALAAQRDAAPEILYFLASDRAVAVRAAVAGNGATPVQAERLLAADQAPEVRAALGRKLAPCAYSLSAAADRRGQQRWQTLQALVADAAVAVRAVLAEELKSLPDAPRELILRLAQDMAMEVAEPVILASPLLTEEDLLALVAAPPVPETLTAIARRPALSERLSEAIIETGAAQPVAALLDNPSANIREAALDRVILGAARHLSWQESLVRRPLLPPAAARRLAACLAEHLLEALAARQDLDAGLAQELRERVERRLDREAAAELPPELAFENAGMQGDRGAMSAALARAAGLGEAAVQRAVRLRSAKGLVSLCWKAGFTARSATLAQTVLGQLSPSAALPPKPDGGWPLTESEMAWQLELLIEEDAAS</sequence>
<dbReference type="RefSeq" id="WP_252954524.1">
    <property type="nucleotide sequence ID" value="NZ_JAFIRR010000108.1"/>
</dbReference>
<accession>A0ABT1D7H4</accession>
<evidence type="ECO:0000313" key="1">
    <source>
        <dbReference type="EMBL" id="MCO6417890.1"/>
    </source>
</evidence>
<dbReference type="InterPro" id="IPR011989">
    <property type="entry name" value="ARM-like"/>
</dbReference>